<keyword evidence="5 6" id="KW-0009">Actin-binding</keyword>
<dbReference type="Gene3D" id="3.40.850.10">
    <property type="entry name" value="Kinesin motor domain"/>
    <property type="match status" value="1"/>
</dbReference>
<dbReference type="GO" id="GO:0000146">
    <property type="term" value="F:microfilament motor activity"/>
    <property type="evidence" value="ECO:0007669"/>
    <property type="project" value="TreeGrafter"/>
</dbReference>
<dbReference type="AlphaFoldDB" id="A0A194Q5X7"/>
<reference evidence="9 10" key="1">
    <citation type="journal article" date="2015" name="Nat. Commun.">
        <title>Outbred genome sequencing and CRISPR/Cas9 gene editing in butterflies.</title>
        <authorList>
            <person name="Li X."/>
            <person name="Fan D."/>
            <person name="Zhang W."/>
            <person name="Liu G."/>
            <person name="Zhang L."/>
            <person name="Zhao L."/>
            <person name="Fang X."/>
            <person name="Chen L."/>
            <person name="Dong Y."/>
            <person name="Chen Y."/>
            <person name="Ding Y."/>
            <person name="Zhao R."/>
            <person name="Feng M."/>
            <person name="Zhu Y."/>
            <person name="Feng Y."/>
            <person name="Jiang X."/>
            <person name="Zhu D."/>
            <person name="Xiang H."/>
            <person name="Feng X."/>
            <person name="Li S."/>
            <person name="Wang J."/>
            <person name="Zhang G."/>
            <person name="Kronforst M.R."/>
            <person name="Wang W."/>
        </authorList>
    </citation>
    <scope>NUCLEOTIDE SEQUENCE [LARGE SCALE GENOMIC DNA]</scope>
    <source>
        <strain evidence="9">Ya'a_city_454_Px</strain>
        <tissue evidence="9">Whole body</tissue>
    </source>
</reference>
<dbReference type="GO" id="GO:0005737">
    <property type="term" value="C:cytoplasm"/>
    <property type="evidence" value="ECO:0007669"/>
    <property type="project" value="TreeGrafter"/>
</dbReference>
<proteinExistence type="inferred from homology"/>
<protein>
    <submittedName>
        <fullName evidence="9">Myosin-XVIIIa</fullName>
    </submittedName>
</protein>
<dbReference type="GO" id="GO:0005524">
    <property type="term" value="F:ATP binding"/>
    <property type="evidence" value="ECO:0007669"/>
    <property type="project" value="UniProtKB-UniRule"/>
</dbReference>
<keyword evidence="1 6" id="KW-0547">Nucleotide-binding</keyword>
<feature type="compositionally biased region" description="Basic and acidic residues" evidence="7">
    <location>
        <begin position="105"/>
        <end position="121"/>
    </location>
</feature>
<comment type="similarity">
    <text evidence="6">Belongs to the TRAFAC class myosin-kinesin ATPase superfamily. Myosin family.</text>
</comment>
<dbReference type="CDD" id="cd01386">
    <property type="entry name" value="MYSc_Myo18"/>
    <property type="match status" value="1"/>
</dbReference>
<dbReference type="InterPro" id="IPR027417">
    <property type="entry name" value="P-loop_NTPase"/>
</dbReference>
<dbReference type="GO" id="GO:0051015">
    <property type="term" value="F:actin filament binding"/>
    <property type="evidence" value="ECO:0007669"/>
    <property type="project" value="TreeGrafter"/>
</dbReference>
<dbReference type="PROSITE" id="PS51456">
    <property type="entry name" value="MYOSIN_MOTOR"/>
    <property type="match status" value="1"/>
</dbReference>
<gene>
    <name evidence="9" type="ORF">RR46_10128</name>
</gene>
<feature type="region of interest" description="Disordered" evidence="7">
    <location>
        <begin position="96"/>
        <end position="129"/>
    </location>
</feature>
<evidence type="ECO:0000256" key="3">
    <source>
        <dbReference type="ARBA" id="ARBA00023123"/>
    </source>
</evidence>
<feature type="region of interest" description="Disordered" evidence="7">
    <location>
        <begin position="44"/>
        <end position="64"/>
    </location>
</feature>
<evidence type="ECO:0000259" key="8">
    <source>
        <dbReference type="PROSITE" id="PS51456"/>
    </source>
</evidence>
<dbReference type="EMBL" id="KQ459582">
    <property type="protein sequence ID" value="KPI98810.1"/>
    <property type="molecule type" value="Genomic_DNA"/>
</dbReference>
<keyword evidence="4 6" id="KW-0505">Motor protein</keyword>
<dbReference type="InterPro" id="IPR001609">
    <property type="entry name" value="Myosin_head_motor_dom-like"/>
</dbReference>
<dbReference type="Gene3D" id="6.20.240.20">
    <property type="match status" value="1"/>
</dbReference>
<dbReference type="GO" id="GO:0007015">
    <property type="term" value="P:actin filament organization"/>
    <property type="evidence" value="ECO:0007669"/>
    <property type="project" value="TreeGrafter"/>
</dbReference>
<evidence type="ECO:0000256" key="6">
    <source>
        <dbReference type="PROSITE-ProRule" id="PRU00782"/>
    </source>
</evidence>
<feature type="region of interest" description="Disordered" evidence="7">
    <location>
        <begin position="189"/>
        <end position="266"/>
    </location>
</feature>
<keyword evidence="10" id="KW-1185">Reference proteome</keyword>
<evidence type="ECO:0000256" key="4">
    <source>
        <dbReference type="ARBA" id="ARBA00023175"/>
    </source>
</evidence>
<comment type="caution">
    <text evidence="6">Lacks conserved residue(s) required for the propagation of feature annotation.</text>
</comment>
<accession>A0A194Q5X7</accession>
<dbReference type="GO" id="GO:0016459">
    <property type="term" value="C:myosin complex"/>
    <property type="evidence" value="ECO:0007669"/>
    <property type="project" value="UniProtKB-KW"/>
</dbReference>
<evidence type="ECO:0000256" key="5">
    <source>
        <dbReference type="ARBA" id="ARBA00023203"/>
    </source>
</evidence>
<sequence length="1202" mass="131297">MFHIQGPFEQSLRCGDDVSPSGNKTLATLAKIHKHCTGKAHAHGCLDNKHNPLTKSDSNTSVQSKKSFRGDCFIEIKEAKSDNGFSRGNGSFTKSFSNSTSSYDGHSDTDSESTSKTRPDNKIAAPGERLFAQNTKASLMKTARMRYADDSVIATLTDEVDGEKWKQTFTRTPSRSSYRERKSGVVTIDELKSDGLNDDDDNGDEKKKSQLLNKSQFPRKGSFGNSSVNGNKQNNGSKPPWRGASKNGKVTEPFVRSPSLRGSVKKKKVDGVPWRRLYEFSLWRRCGVNFASVGAETERALLRPWKEMSSEESPPPFTAKSEEQLACEKEWLAAGHMWLAHRGGFTAVVREGDGDTGRAKVRVLHTGETLMVDEDDLEKANPPQLERCEDIASLRCLNECGALHVLRSRYAAGLPHARAGHALLVLGPPRRTAPIYTEKVAAMFRGCRADDMPPHVFAAAQSAHRCMLASRRDRAIVFLGRSGSGKTSAMRHCVWYLASAYPAQGSKLTPDRLNAAFDVLHAFGSSRTSSNPHASRFVSLTSLDFDGGGALVSASVQTLLPDFRPGQSPLRALHTLFHGSDGRLRRELLLDQAPVNAPNPFLTSTDKAEAPAEFSALKEALHALSVTEPEQTVVWKILAAICHLGWCGVTKANAGSGLKYQFGSSGCASRAARLLGVGVDELSRAVFAPPAPTSPQTATALSLLDSRLSWLDESELMMMNIVLCAANAGSGLKYQFGSSGCASRAARLLGVGVDELSRAVFAPPAPTSPQTATALRTPSPSSDREVPGSEALDAFVTGLYNETFNIVAALVNRSLSTSARTSASILLLDTPGADNPMCAGQQNGAPLSKLLSNYLQERLQAVFHDAMLVAPRERYAQEGITLDDGTEEDWLSETVNPGPMVELLDKSPQNSIVRSSQADLRDCDRRGLLWLLDEESMYPGSSDDSFLERALTHYGPPHHTHYLIKKAPHARQFLLQHLQGTNPVLYDVTGWVKASRENPVTKKAHTLLQESQNEDIGRLSSWSRGACGVGAWSAAVGDASTLRRASSIRRTLTSVDTLRRCGAGGVQFVCCLLTNQPTDANDDVNVPLLRSQFRGFQLLDAARLYKQGFPEHMPLSEFARRYRLLATSESETQENGQQTAALSDRQIVDDMLLALDLDVTSYRLGLTQVSHFDIWQVTCDSCATWPTRSQVSVTLTFRNWHW</sequence>
<organism evidence="9 10">
    <name type="scientific">Papilio xuthus</name>
    <name type="common">Asian swallowtail butterfly</name>
    <dbReference type="NCBI Taxonomy" id="66420"/>
    <lineage>
        <taxon>Eukaryota</taxon>
        <taxon>Metazoa</taxon>
        <taxon>Ecdysozoa</taxon>
        <taxon>Arthropoda</taxon>
        <taxon>Hexapoda</taxon>
        <taxon>Insecta</taxon>
        <taxon>Pterygota</taxon>
        <taxon>Neoptera</taxon>
        <taxon>Endopterygota</taxon>
        <taxon>Lepidoptera</taxon>
        <taxon>Glossata</taxon>
        <taxon>Ditrysia</taxon>
        <taxon>Papilionoidea</taxon>
        <taxon>Papilionidae</taxon>
        <taxon>Papilioninae</taxon>
        <taxon>Papilio</taxon>
    </lineage>
</organism>
<feature type="region of interest" description="Disordered" evidence="7">
    <location>
        <begin position="762"/>
        <end position="787"/>
    </location>
</feature>
<feature type="domain" description="Myosin motor" evidence="8">
    <location>
        <begin position="386"/>
        <end position="1184"/>
    </location>
</feature>
<evidence type="ECO:0000256" key="7">
    <source>
        <dbReference type="SAM" id="MobiDB-lite"/>
    </source>
</evidence>
<dbReference type="PANTHER" id="PTHR13140">
    <property type="entry name" value="MYOSIN"/>
    <property type="match status" value="1"/>
</dbReference>
<evidence type="ECO:0000313" key="9">
    <source>
        <dbReference type="EMBL" id="KPI98810.1"/>
    </source>
</evidence>
<evidence type="ECO:0000313" key="10">
    <source>
        <dbReference type="Proteomes" id="UP000053268"/>
    </source>
</evidence>
<feature type="compositionally biased region" description="Polar residues" evidence="7">
    <location>
        <begin position="51"/>
        <end position="64"/>
    </location>
</feature>
<name>A0A194Q5X7_PAPXU</name>
<dbReference type="GO" id="GO:0016020">
    <property type="term" value="C:membrane"/>
    <property type="evidence" value="ECO:0007669"/>
    <property type="project" value="TreeGrafter"/>
</dbReference>
<dbReference type="PRINTS" id="PR00193">
    <property type="entry name" value="MYOSINHEAVY"/>
</dbReference>
<dbReference type="Pfam" id="PF00063">
    <property type="entry name" value="Myosin_head"/>
    <property type="match status" value="2"/>
</dbReference>
<dbReference type="Gene3D" id="1.20.120.720">
    <property type="entry name" value="Myosin VI head, motor domain, U50 subdomain"/>
    <property type="match status" value="2"/>
</dbReference>
<dbReference type="SMART" id="SM00242">
    <property type="entry name" value="MYSc"/>
    <property type="match status" value="1"/>
</dbReference>
<feature type="binding site" evidence="6">
    <location>
        <begin position="480"/>
        <end position="487"/>
    </location>
    <ligand>
        <name>ATP</name>
        <dbReference type="ChEBI" id="CHEBI:30616"/>
    </ligand>
</feature>
<dbReference type="Proteomes" id="UP000053268">
    <property type="component" value="Unassembled WGS sequence"/>
</dbReference>
<dbReference type="InterPro" id="IPR036064">
    <property type="entry name" value="MYSc_Myo18"/>
</dbReference>
<dbReference type="STRING" id="66420.A0A194Q5X7"/>
<dbReference type="Gene3D" id="1.20.58.530">
    <property type="match status" value="1"/>
</dbReference>
<dbReference type="InterPro" id="IPR036961">
    <property type="entry name" value="Kinesin_motor_dom_sf"/>
</dbReference>
<keyword evidence="3 6" id="KW-0518">Myosin</keyword>
<dbReference type="SUPFAM" id="SSF52540">
    <property type="entry name" value="P-loop containing nucleoside triphosphate hydrolases"/>
    <property type="match status" value="2"/>
</dbReference>
<evidence type="ECO:0000256" key="2">
    <source>
        <dbReference type="ARBA" id="ARBA00022840"/>
    </source>
</evidence>
<dbReference type="PANTHER" id="PTHR13140:SF706">
    <property type="entry name" value="DILUTE CLASS UNCONVENTIONAL MYOSIN, ISOFORM C"/>
    <property type="match status" value="1"/>
</dbReference>
<evidence type="ECO:0000256" key="1">
    <source>
        <dbReference type="ARBA" id="ARBA00022741"/>
    </source>
</evidence>
<feature type="compositionally biased region" description="Polar residues" evidence="7">
    <location>
        <begin position="223"/>
        <end position="237"/>
    </location>
</feature>
<keyword evidence="2 6" id="KW-0067">ATP-binding</keyword>